<reference evidence="1 2" key="1">
    <citation type="journal article" date="2019" name="G3 (Bethesda)">
        <title>Sequencing of a Wild Apple (Malus baccata) Genome Unravels the Differences Between Cultivated and Wild Apple Species Regarding Disease Resistance and Cold Tolerance.</title>
        <authorList>
            <person name="Chen X."/>
        </authorList>
    </citation>
    <scope>NUCLEOTIDE SEQUENCE [LARGE SCALE GENOMIC DNA]</scope>
    <source>
        <strain evidence="2">cv. Shandingzi</strain>
        <tissue evidence="1">Leaves</tissue>
    </source>
</reference>
<keyword evidence="2" id="KW-1185">Reference proteome</keyword>
<dbReference type="AlphaFoldDB" id="A0A540LF50"/>
<gene>
    <name evidence="1" type="ORF">C1H46_029391</name>
</gene>
<accession>A0A540LF50</accession>
<dbReference type="Proteomes" id="UP000315295">
    <property type="component" value="Unassembled WGS sequence"/>
</dbReference>
<dbReference type="EMBL" id="VIEB01000611">
    <property type="protein sequence ID" value="TQD85107.1"/>
    <property type="molecule type" value="Genomic_DNA"/>
</dbReference>
<proteinExistence type="predicted"/>
<evidence type="ECO:0000313" key="1">
    <source>
        <dbReference type="EMBL" id="TQD85107.1"/>
    </source>
</evidence>
<comment type="caution">
    <text evidence="1">The sequence shown here is derived from an EMBL/GenBank/DDBJ whole genome shotgun (WGS) entry which is preliminary data.</text>
</comment>
<protein>
    <submittedName>
        <fullName evidence="1">Uncharacterized protein</fullName>
    </submittedName>
</protein>
<name>A0A540LF50_MALBA</name>
<sequence length="74" mass="8247">MKTVKTMRTLGNCLLKIGLLFSCQAPKQLMLLGNSLPCMMQSIDRSLLNQQLSNSYPLSLELNSATQCVFSEYS</sequence>
<evidence type="ECO:0000313" key="2">
    <source>
        <dbReference type="Proteomes" id="UP000315295"/>
    </source>
</evidence>
<organism evidence="1 2">
    <name type="scientific">Malus baccata</name>
    <name type="common">Siberian crab apple</name>
    <name type="synonym">Pyrus baccata</name>
    <dbReference type="NCBI Taxonomy" id="106549"/>
    <lineage>
        <taxon>Eukaryota</taxon>
        <taxon>Viridiplantae</taxon>
        <taxon>Streptophyta</taxon>
        <taxon>Embryophyta</taxon>
        <taxon>Tracheophyta</taxon>
        <taxon>Spermatophyta</taxon>
        <taxon>Magnoliopsida</taxon>
        <taxon>eudicotyledons</taxon>
        <taxon>Gunneridae</taxon>
        <taxon>Pentapetalae</taxon>
        <taxon>rosids</taxon>
        <taxon>fabids</taxon>
        <taxon>Rosales</taxon>
        <taxon>Rosaceae</taxon>
        <taxon>Amygdaloideae</taxon>
        <taxon>Maleae</taxon>
        <taxon>Malus</taxon>
    </lineage>
</organism>